<evidence type="ECO:0000256" key="1">
    <source>
        <dbReference type="SAM" id="MobiDB-lite"/>
    </source>
</evidence>
<keyword evidence="3" id="KW-1185">Reference proteome</keyword>
<dbReference type="Proteomes" id="UP001168821">
    <property type="component" value="Unassembled WGS sequence"/>
</dbReference>
<protein>
    <submittedName>
        <fullName evidence="2">Uncharacterized protein</fullName>
    </submittedName>
</protein>
<accession>A0AA38ISQ9</accession>
<name>A0AA38ISQ9_9CUCU</name>
<proteinExistence type="predicted"/>
<comment type="caution">
    <text evidence="2">The sequence shown here is derived from an EMBL/GenBank/DDBJ whole genome shotgun (WGS) entry which is preliminary data.</text>
</comment>
<reference evidence="2" key="1">
    <citation type="journal article" date="2023" name="G3 (Bethesda)">
        <title>Whole genome assemblies of Zophobas morio and Tenebrio molitor.</title>
        <authorList>
            <person name="Kaur S."/>
            <person name="Stinson S.A."/>
            <person name="diCenzo G.C."/>
        </authorList>
    </citation>
    <scope>NUCLEOTIDE SEQUENCE</scope>
    <source>
        <strain evidence="2">QUZm001</strain>
    </source>
</reference>
<evidence type="ECO:0000313" key="2">
    <source>
        <dbReference type="EMBL" id="KAJ3662565.1"/>
    </source>
</evidence>
<feature type="compositionally biased region" description="Polar residues" evidence="1">
    <location>
        <begin position="18"/>
        <end position="27"/>
    </location>
</feature>
<evidence type="ECO:0000313" key="3">
    <source>
        <dbReference type="Proteomes" id="UP001168821"/>
    </source>
</evidence>
<sequence>MHEETRSMSVPGPVAVSGGQSEGSSAPTAVVVNEVDLDAAPDTDSVDLQVPFSSSGGKSRAASRQPRQRRRFTFVSAGRCRDDESMLVGRGGT</sequence>
<gene>
    <name evidence="2" type="ORF">Zmor_006907</name>
</gene>
<feature type="region of interest" description="Disordered" evidence="1">
    <location>
        <begin position="1"/>
        <end position="70"/>
    </location>
</feature>
<organism evidence="2 3">
    <name type="scientific">Zophobas morio</name>
    <dbReference type="NCBI Taxonomy" id="2755281"/>
    <lineage>
        <taxon>Eukaryota</taxon>
        <taxon>Metazoa</taxon>
        <taxon>Ecdysozoa</taxon>
        <taxon>Arthropoda</taxon>
        <taxon>Hexapoda</taxon>
        <taxon>Insecta</taxon>
        <taxon>Pterygota</taxon>
        <taxon>Neoptera</taxon>
        <taxon>Endopterygota</taxon>
        <taxon>Coleoptera</taxon>
        <taxon>Polyphaga</taxon>
        <taxon>Cucujiformia</taxon>
        <taxon>Tenebrionidae</taxon>
        <taxon>Zophobas</taxon>
    </lineage>
</organism>
<dbReference type="EMBL" id="JALNTZ010000002">
    <property type="protein sequence ID" value="KAJ3662565.1"/>
    <property type="molecule type" value="Genomic_DNA"/>
</dbReference>
<feature type="compositionally biased region" description="Acidic residues" evidence="1">
    <location>
        <begin position="35"/>
        <end position="45"/>
    </location>
</feature>
<feature type="compositionally biased region" description="Low complexity" evidence="1">
    <location>
        <begin position="53"/>
        <end position="65"/>
    </location>
</feature>
<dbReference type="AlphaFoldDB" id="A0AA38ISQ9"/>